<sequence length="167" mass="19692">MLIYNQAYDIYHTMFRILQITEKIEENLEVDKLRILDFYLAFPTELLEIKSFQGFKKYEKYIKAESNNYEHIIDRKRLFFKMENIQILAIKALISYGLFDANEFKNGIIKRTDSILAEKLSIRINQANEENPNLITLITGPLASMNLYGHLGLKVRTNLIEFKYDAI</sequence>
<dbReference type="RefSeq" id="WP_091256137.1">
    <property type="nucleotide sequence ID" value="NZ_FNDB01000004.1"/>
</dbReference>
<dbReference type="STRING" id="178355.SAMN04488062_10422"/>
<dbReference type="OrthoDB" id="9092598at2"/>
<evidence type="ECO:0000313" key="1">
    <source>
        <dbReference type="EMBL" id="SDH06642.1"/>
    </source>
</evidence>
<keyword evidence="2" id="KW-1185">Reference proteome</keyword>
<dbReference type="InterPro" id="IPR046901">
    <property type="entry name" value="ABC-3C_MC5"/>
</dbReference>
<dbReference type="EMBL" id="FNDB01000004">
    <property type="protein sequence ID" value="SDH06642.1"/>
    <property type="molecule type" value="Genomic_DNA"/>
</dbReference>
<dbReference type="Pfam" id="PF20291">
    <property type="entry name" value="MC5"/>
    <property type="match status" value="1"/>
</dbReference>
<dbReference type="Proteomes" id="UP000199274">
    <property type="component" value="Unassembled WGS sequence"/>
</dbReference>
<protein>
    <submittedName>
        <fullName evidence="1">Uncharacterized protein</fullName>
    </submittedName>
</protein>
<reference evidence="2" key="1">
    <citation type="submission" date="2016-10" db="EMBL/GenBank/DDBJ databases">
        <authorList>
            <person name="Varghese N."/>
            <person name="Submissions S."/>
        </authorList>
    </citation>
    <scope>NUCLEOTIDE SEQUENCE [LARGE SCALE GENOMIC DNA]</scope>
    <source>
        <strain evidence="2">CGMCC 1.2747</strain>
    </source>
</reference>
<evidence type="ECO:0000313" key="2">
    <source>
        <dbReference type="Proteomes" id="UP000199274"/>
    </source>
</evidence>
<proteinExistence type="predicted"/>
<name>A0A1G7ZD20_9FLAO</name>
<organism evidence="1 2">
    <name type="scientific">Flavobacterium omnivorum</name>
    <dbReference type="NCBI Taxonomy" id="178355"/>
    <lineage>
        <taxon>Bacteria</taxon>
        <taxon>Pseudomonadati</taxon>
        <taxon>Bacteroidota</taxon>
        <taxon>Flavobacteriia</taxon>
        <taxon>Flavobacteriales</taxon>
        <taxon>Flavobacteriaceae</taxon>
        <taxon>Flavobacterium</taxon>
    </lineage>
</organism>
<accession>A0A1G7ZD20</accession>
<dbReference type="AlphaFoldDB" id="A0A1G7ZD20"/>
<gene>
    <name evidence="1" type="ORF">SAMN04488062_10422</name>
</gene>